<dbReference type="SMART" id="SM00322">
    <property type="entry name" value="KH"/>
    <property type="match status" value="1"/>
</dbReference>
<keyword evidence="4 6" id="KW-0689">Ribosomal protein</keyword>
<dbReference type="Gene3D" id="3.30.1140.32">
    <property type="entry name" value="Ribosomal protein S3, C-terminal domain"/>
    <property type="match status" value="1"/>
</dbReference>
<organism evidence="8">
    <name type="scientific">uncultured thaumarchaeote Rifle_16ft_4_minimus_1872</name>
    <dbReference type="NCBI Taxonomy" id="1665209"/>
    <lineage>
        <taxon>Archaea</taxon>
        <taxon>Nitrososphaerota</taxon>
        <taxon>environmental samples</taxon>
    </lineage>
</organism>
<sequence length="218" mass="23713">MSAVKNILKNYSRNIELDEYLSKHLAEAGFGGADIVRSQVGTRINVYVFKPGLVIGRRGTGIRQLTEDLEKKFGLPNPQVSVAEVSVPELNPYIMACRIAQSVGRGTAFRRAASFTLNSIMGAGAMGCEIGIAGKLRSERSHFEKYKGGVVPKSGNTAKAIVREATTDVLMKMGLYGIKVKIAVKDAIPKEFELIEKEEAKPAIEETKHGVDTDNESQ</sequence>
<dbReference type="InterPro" id="IPR015946">
    <property type="entry name" value="KH_dom-like_a/b"/>
</dbReference>
<dbReference type="AlphaFoldDB" id="A0A0H4T4Z8"/>
<dbReference type="NCBIfam" id="NF003219">
    <property type="entry name" value="PRK04191.1"/>
    <property type="match status" value="1"/>
</dbReference>
<reference evidence="8" key="1">
    <citation type="journal article" date="2015" name="ISME J.">
        <title>Aquifer environment selects for microbial species cohorts in sediment and groundwater.</title>
        <authorList>
            <person name="Hug L.A."/>
            <person name="Thomas B.C."/>
            <person name="Brown C.T."/>
            <person name="Frischkorn K.R."/>
            <person name="Williams K.H."/>
            <person name="Tringe S.G."/>
            <person name="Banfield J.F."/>
        </authorList>
    </citation>
    <scope>NUCLEOTIDE SEQUENCE</scope>
</reference>
<name>A0A0H4T4Z8_9ARCH</name>
<evidence type="ECO:0000313" key="8">
    <source>
        <dbReference type="EMBL" id="AKQ01457.1"/>
    </source>
</evidence>
<dbReference type="CDD" id="cd02411">
    <property type="entry name" value="KH-II_30S_S3_arch"/>
    <property type="match status" value="1"/>
</dbReference>
<evidence type="ECO:0000256" key="5">
    <source>
        <dbReference type="ARBA" id="ARBA00023274"/>
    </source>
</evidence>
<protein>
    <recommendedName>
        <fullName evidence="6">Small ribosomal subunit protein uS3</fullName>
    </recommendedName>
</protein>
<dbReference type="Pfam" id="PF07650">
    <property type="entry name" value="KH_2"/>
    <property type="match status" value="1"/>
</dbReference>
<evidence type="ECO:0000259" key="7">
    <source>
        <dbReference type="PROSITE" id="PS50823"/>
    </source>
</evidence>
<accession>A0A0H4T4Z8</accession>
<comment type="function">
    <text evidence="6">Binds the lower part of the 30S subunit head.</text>
</comment>
<dbReference type="GO" id="GO:0022627">
    <property type="term" value="C:cytosolic small ribosomal subunit"/>
    <property type="evidence" value="ECO:0007669"/>
    <property type="project" value="UniProtKB-UniRule"/>
</dbReference>
<dbReference type="InterPro" id="IPR004044">
    <property type="entry name" value="KH_dom_type_2"/>
</dbReference>
<dbReference type="FunFam" id="3.30.300.20:FF:000001">
    <property type="entry name" value="30S ribosomal protein S3"/>
    <property type="match status" value="1"/>
</dbReference>
<evidence type="ECO:0000256" key="6">
    <source>
        <dbReference type="HAMAP-Rule" id="MF_01309"/>
    </source>
</evidence>
<dbReference type="SUPFAM" id="SSF54821">
    <property type="entry name" value="Ribosomal protein S3 C-terminal domain"/>
    <property type="match status" value="1"/>
</dbReference>
<dbReference type="InterPro" id="IPR036419">
    <property type="entry name" value="Ribosomal_S3_C_sf"/>
</dbReference>
<feature type="domain" description="KH type-2" evidence="7">
    <location>
        <begin position="17"/>
        <end position="86"/>
    </location>
</feature>
<dbReference type="GO" id="GO:0019843">
    <property type="term" value="F:rRNA binding"/>
    <property type="evidence" value="ECO:0007669"/>
    <property type="project" value="UniProtKB-UniRule"/>
</dbReference>
<dbReference type="PANTHER" id="PTHR11760:SF32">
    <property type="entry name" value="SMALL RIBOSOMAL SUBUNIT PROTEIN US3"/>
    <property type="match status" value="1"/>
</dbReference>
<keyword evidence="5 6" id="KW-0687">Ribonucleoprotein</keyword>
<evidence type="ECO:0000256" key="3">
    <source>
        <dbReference type="ARBA" id="ARBA00022884"/>
    </source>
</evidence>
<dbReference type="HAMAP" id="MF_01309_A">
    <property type="entry name" value="Ribosomal_uS3_A"/>
    <property type="match status" value="1"/>
</dbReference>
<dbReference type="Gene3D" id="3.30.300.20">
    <property type="match status" value="1"/>
</dbReference>
<gene>
    <name evidence="8" type="primary">rps3p</name>
    <name evidence="6" type="synonym">rps3</name>
</gene>
<evidence type="ECO:0000256" key="2">
    <source>
        <dbReference type="ARBA" id="ARBA00022730"/>
    </source>
</evidence>
<proteinExistence type="inferred from homology"/>
<dbReference type="InterPro" id="IPR027488">
    <property type="entry name" value="Ribosomal_uS3_arc"/>
</dbReference>
<evidence type="ECO:0000256" key="4">
    <source>
        <dbReference type="ARBA" id="ARBA00022980"/>
    </source>
</evidence>
<dbReference type="PROSITE" id="PS50823">
    <property type="entry name" value="KH_TYPE_2"/>
    <property type="match status" value="1"/>
</dbReference>
<dbReference type="GO" id="GO:0006412">
    <property type="term" value="P:translation"/>
    <property type="evidence" value="ECO:0007669"/>
    <property type="project" value="UniProtKB-UniRule"/>
</dbReference>
<dbReference type="SUPFAM" id="SSF54814">
    <property type="entry name" value="Prokaryotic type KH domain (KH-domain type II)"/>
    <property type="match status" value="1"/>
</dbReference>
<comment type="subunit">
    <text evidence="6">Part of the 30S ribosomal subunit.</text>
</comment>
<keyword evidence="2 6" id="KW-0699">rRNA-binding</keyword>
<evidence type="ECO:0000256" key="1">
    <source>
        <dbReference type="ARBA" id="ARBA00010761"/>
    </source>
</evidence>
<dbReference type="InterPro" id="IPR005703">
    <property type="entry name" value="Ribosomal_uS3_euk/arc"/>
</dbReference>
<dbReference type="InterPro" id="IPR001351">
    <property type="entry name" value="Ribosomal_uS3_C"/>
</dbReference>
<dbReference type="GO" id="GO:0003735">
    <property type="term" value="F:structural constituent of ribosome"/>
    <property type="evidence" value="ECO:0007669"/>
    <property type="project" value="UniProtKB-UniRule"/>
</dbReference>
<keyword evidence="3 6" id="KW-0694">RNA-binding</keyword>
<dbReference type="InterPro" id="IPR057258">
    <property type="entry name" value="Ribosomal_uS3"/>
</dbReference>
<comment type="similarity">
    <text evidence="1 6">Belongs to the universal ribosomal protein uS3 family.</text>
</comment>
<dbReference type="Pfam" id="PF00189">
    <property type="entry name" value="Ribosomal_S3_C"/>
    <property type="match status" value="1"/>
</dbReference>
<dbReference type="PANTHER" id="PTHR11760">
    <property type="entry name" value="30S/40S RIBOSOMAL PROTEIN S3"/>
    <property type="match status" value="1"/>
</dbReference>
<dbReference type="InterPro" id="IPR004087">
    <property type="entry name" value="KH_dom"/>
</dbReference>
<dbReference type="EMBL" id="KT006966">
    <property type="protein sequence ID" value="AKQ01457.1"/>
    <property type="molecule type" value="Genomic_DNA"/>
</dbReference>
<dbReference type="NCBIfam" id="TIGR01008">
    <property type="entry name" value="uS3_euk_arch"/>
    <property type="match status" value="1"/>
</dbReference>
<dbReference type="InterPro" id="IPR009019">
    <property type="entry name" value="KH_sf_prok-type"/>
</dbReference>